<accession>A0A0G4G1W9</accession>
<dbReference type="Gene3D" id="1.10.287.110">
    <property type="entry name" value="DnaJ domain"/>
    <property type="match status" value="1"/>
</dbReference>
<dbReference type="PROSITE" id="PS50076">
    <property type="entry name" value="DNAJ_2"/>
    <property type="match status" value="1"/>
</dbReference>
<protein>
    <recommendedName>
        <fullName evidence="2">J domain-containing protein</fullName>
    </recommendedName>
</protein>
<evidence type="ECO:0000313" key="4">
    <source>
        <dbReference type="Proteomes" id="UP000041254"/>
    </source>
</evidence>
<proteinExistence type="predicted"/>
<feature type="region of interest" description="Disordered" evidence="1">
    <location>
        <begin position="1"/>
        <end position="31"/>
    </location>
</feature>
<sequence>MCGGRASPNGVKKAYHNGALKTHTDKGGGKENFQALNEAYTVIKKDLEQLRDGDPSDPIIKWRRERRERYQQVTPPHTHTHTHSHAFTLTQRKAAAAEREKELKRIGQELEELQHRRLLRRQHIQTMLSETNNSDSATTDAVHPPHPALARQRSGRD</sequence>
<reference evidence="3 4" key="1">
    <citation type="submission" date="2014-11" db="EMBL/GenBank/DDBJ databases">
        <authorList>
            <person name="Zhu J."/>
            <person name="Qi W."/>
            <person name="Song R."/>
        </authorList>
    </citation>
    <scope>NUCLEOTIDE SEQUENCE [LARGE SCALE GENOMIC DNA]</scope>
</reference>
<dbReference type="VEuPathDB" id="CryptoDB:Vbra_16693"/>
<dbReference type="EMBL" id="CDMY01000542">
    <property type="protein sequence ID" value="CEM21732.1"/>
    <property type="molecule type" value="Genomic_DNA"/>
</dbReference>
<feature type="compositionally biased region" description="Polar residues" evidence="1">
    <location>
        <begin position="124"/>
        <end position="139"/>
    </location>
</feature>
<evidence type="ECO:0000259" key="2">
    <source>
        <dbReference type="PROSITE" id="PS50076"/>
    </source>
</evidence>
<dbReference type="InterPro" id="IPR036869">
    <property type="entry name" value="J_dom_sf"/>
</dbReference>
<organism evidence="3 4">
    <name type="scientific">Vitrella brassicaformis (strain CCMP3155)</name>
    <dbReference type="NCBI Taxonomy" id="1169540"/>
    <lineage>
        <taxon>Eukaryota</taxon>
        <taxon>Sar</taxon>
        <taxon>Alveolata</taxon>
        <taxon>Colpodellida</taxon>
        <taxon>Vitrellaceae</taxon>
        <taxon>Vitrella</taxon>
    </lineage>
</organism>
<dbReference type="OrthoDB" id="444300at2759"/>
<dbReference type="SUPFAM" id="SSF46565">
    <property type="entry name" value="Chaperone J-domain"/>
    <property type="match status" value="1"/>
</dbReference>
<evidence type="ECO:0000256" key="1">
    <source>
        <dbReference type="SAM" id="MobiDB-lite"/>
    </source>
</evidence>
<dbReference type="AlphaFoldDB" id="A0A0G4G1W9"/>
<dbReference type="InParanoid" id="A0A0G4G1W9"/>
<keyword evidence="4" id="KW-1185">Reference proteome</keyword>
<feature type="domain" description="J" evidence="2">
    <location>
        <begin position="1"/>
        <end position="74"/>
    </location>
</feature>
<name>A0A0G4G1W9_VITBC</name>
<dbReference type="Proteomes" id="UP000041254">
    <property type="component" value="Unassembled WGS sequence"/>
</dbReference>
<gene>
    <name evidence="3" type="ORF">Vbra_16693</name>
</gene>
<dbReference type="InterPro" id="IPR001623">
    <property type="entry name" value="DnaJ_domain"/>
</dbReference>
<evidence type="ECO:0000313" key="3">
    <source>
        <dbReference type="EMBL" id="CEM21732.1"/>
    </source>
</evidence>
<feature type="region of interest" description="Disordered" evidence="1">
    <location>
        <begin position="124"/>
        <end position="157"/>
    </location>
</feature>